<gene>
    <name evidence="1" type="ORF">METZ01_LOCUS460515</name>
</gene>
<name>A0A383AJA9_9ZZZZ</name>
<accession>A0A383AJA9</accession>
<evidence type="ECO:0000313" key="1">
    <source>
        <dbReference type="EMBL" id="SVE07661.1"/>
    </source>
</evidence>
<sequence>MSDYLKGTNFKKIKAAINISTAWKNIVGKTIAKNTEIQNFKNGKVTVKTVNPIWRNELIFQKEDLLNRLKKEEPELNIKEIEFR</sequence>
<dbReference type="InterPro" id="IPR007922">
    <property type="entry name" value="DciA-like"/>
</dbReference>
<evidence type="ECO:0008006" key="2">
    <source>
        <dbReference type="Google" id="ProtNLM"/>
    </source>
</evidence>
<protein>
    <recommendedName>
        <fullName evidence="2">DUF721 domain-containing protein</fullName>
    </recommendedName>
</protein>
<organism evidence="1">
    <name type="scientific">marine metagenome</name>
    <dbReference type="NCBI Taxonomy" id="408172"/>
    <lineage>
        <taxon>unclassified sequences</taxon>
        <taxon>metagenomes</taxon>
        <taxon>ecological metagenomes</taxon>
    </lineage>
</organism>
<dbReference type="EMBL" id="UINC01192490">
    <property type="protein sequence ID" value="SVE07661.1"/>
    <property type="molecule type" value="Genomic_DNA"/>
</dbReference>
<dbReference type="AlphaFoldDB" id="A0A383AJA9"/>
<dbReference type="PANTHER" id="PTHR36456:SF1">
    <property type="entry name" value="UPF0232 PROTEIN SCO3875"/>
    <property type="match status" value="1"/>
</dbReference>
<dbReference type="PANTHER" id="PTHR36456">
    <property type="entry name" value="UPF0232 PROTEIN SCO3875"/>
    <property type="match status" value="1"/>
</dbReference>
<reference evidence="1" key="1">
    <citation type="submission" date="2018-05" db="EMBL/GenBank/DDBJ databases">
        <authorList>
            <person name="Lanie J.A."/>
            <person name="Ng W.-L."/>
            <person name="Kazmierczak K.M."/>
            <person name="Andrzejewski T.M."/>
            <person name="Davidsen T.M."/>
            <person name="Wayne K.J."/>
            <person name="Tettelin H."/>
            <person name="Glass J.I."/>
            <person name="Rusch D."/>
            <person name="Podicherti R."/>
            <person name="Tsui H.-C.T."/>
            <person name="Winkler M.E."/>
        </authorList>
    </citation>
    <scope>NUCLEOTIDE SEQUENCE</scope>
</reference>
<proteinExistence type="predicted"/>
<dbReference type="Pfam" id="PF05258">
    <property type="entry name" value="DciA"/>
    <property type="match status" value="1"/>
</dbReference>